<evidence type="ECO:0000313" key="8">
    <source>
        <dbReference type="EMBL" id="KAK4462455.1"/>
    </source>
</evidence>
<comment type="similarity">
    <text evidence="2">Belongs to the OXA1/ALB3/YidC family.</text>
</comment>
<dbReference type="InterPro" id="IPR001708">
    <property type="entry name" value="YidC/ALB3/OXA1/COX18"/>
</dbReference>
<evidence type="ECO:0000256" key="6">
    <source>
        <dbReference type="SAM" id="MobiDB-lite"/>
    </source>
</evidence>
<protein>
    <submittedName>
        <fullName evidence="8">Uncharacterized protein</fullName>
    </submittedName>
</protein>
<reference evidence="8" key="2">
    <citation type="submission" date="2023-06" db="EMBL/GenBank/DDBJ databases">
        <authorList>
            <consortium name="Lawrence Berkeley National Laboratory"/>
            <person name="Mondo S.J."/>
            <person name="Hensen N."/>
            <person name="Bonometti L."/>
            <person name="Westerberg I."/>
            <person name="Brannstrom I.O."/>
            <person name="Guillou S."/>
            <person name="Cros-Aarteil S."/>
            <person name="Calhoun S."/>
            <person name="Haridas S."/>
            <person name="Kuo A."/>
            <person name="Pangilinan J."/>
            <person name="Riley R."/>
            <person name="Labutti K."/>
            <person name="Andreopoulos B."/>
            <person name="Lipzen A."/>
            <person name="Chen C."/>
            <person name="Yanf M."/>
            <person name="Daum C."/>
            <person name="Ng V."/>
            <person name="Clum A."/>
            <person name="Steindorff A."/>
            <person name="Ohm R."/>
            <person name="Martin F."/>
            <person name="Silar P."/>
            <person name="Natvig D."/>
            <person name="Lalanne C."/>
            <person name="Gautier V."/>
            <person name="Ament-Velasquez S.L."/>
            <person name="Kruys A."/>
            <person name="Hutchinson M.I."/>
            <person name="Powell A.J."/>
            <person name="Barry K."/>
            <person name="Miller A.N."/>
            <person name="Grigoriev I.V."/>
            <person name="Debuchy R."/>
            <person name="Gladieux P."/>
            <person name="Thoren M.H."/>
            <person name="Johannesson H."/>
        </authorList>
    </citation>
    <scope>NUCLEOTIDE SEQUENCE</scope>
    <source>
        <strain evidence="8">PSN324</strain>
    </source>
</reference>
<dbReference type="GO" id="GO:0005743">
    <property type="term" value="C:mitochondrial inner membrane"/>
    <property type="evidence" value="ECO:0007669"/>
    <property type="project" value="TreeGrafter"/>
</dbReference>
<keyword evidence="5 7" id="KW-0472">Membrane</keyword>
<reference evidence="8" key="1">
    <citation type="journal article" date="2023" name="Mol. Phylogenet. Evol.">
        <title>Genome-scale phylogeny and comparative genomics of the fungal order Sordariales.</title>
        <authorList>
            <person name="Hensen N."/>
            <person name="Bonometti L."/>
            <person name="Westerberg I."/>
            <person name="Brannstrom I.O."/>
            <person name="Guillou S."/>
            <person name="Cros-Aarteil S."/>
            <person name="Calhoun S."/>
            <person name="Haridas S."/>
            <person name="Kuo A."/>
            <person name="Mondo S."/>
            <person name="Pangilinan J."/>
            <person name="Riley R."/>
            <person name="LaButti K."/>
            <person name="Andreopoulos B."/>
            <person name="Lipzen A."/>
            <person name="Chen C."/>
            <person name="Yan M."/>
            <person name="Daum C."/>
            <person name="Ng V."/>
            <person name="Clum A."/>
            <person name="Steindorff A."/>
            <person name="Ohm R.A."/>
            <person name="Martin F."/>
            <person name="Silar P."/>
            <person name="Natvig D.O."/>
            <person name="Lalanne C."/>
            <person name="Gautier V."/>
            <person name="Ament-Velasquez S.L."/>
            <person name="Kruys A."/>
            <person name="Hutchinson M.I."/>
            <person name="Powell A.J."/>
            <person name="Barry K."/>
            <person name="Miller A.N."/>
            <person name="Grigoriev I.V."/>
            <person name="Debuchy R."/>
            <person name="Gladieux P."/>
            <person name="Hiltunen Thoren M."/>
            <person name="Johannesson H."/>
        </authorList>
    </citation>
    <scope>NUCLEOTIDE SEQUENCE</scope>
    <source>
        <strain evidence="8">PSN324</strain>
    </source>
</reference>
<feature type="transmembrane region" description="Helical" evidence="7">
    <location>
        <begin position="312"/>
        <end position="334"/>
    </location>
</feature>
<evidence type="ECO:0000256" key="7">
    <source>
        <dbReference type="SAM" id="Phobius"/>
    </source>
</evidence>
<feature type="region of interest" description="Disordered" evidence="6">
    <location>
        <begin position="354"/>
        <end position="389"/>
    </location>
</feature>
<dbReference type="Proteomes" id="UP001321749">
    <property type="component" value="Unassembled WGS sequence"/>
</dbReference>
<gene>
    <name evidence="8" type="ORF">QBC42DRAFT_267864</name>
</gene>
<proteinExistence type="inferred from homology"/>
<keyword evidence="3 7" id="KW-0812">Transmembrane</keyword>
<accession>A0AAV9HQT8</accession>
<comment type="subcellular location">
    <subcellularLocation>
        <location evidence="1">Membrane</location>
        <topology evidence="1">Multi-pass membrane protein</topology>
    </subcellularLocation>
</comment>
<name>A0AAV9HQT8_9PEZI</name>
<evidence type="ECO:0000256" key="5">
    <source>
        <dbReference type="ARBA" id="ARBA00023136"/>
    </source>
</evidence>
<keyword evidence="9" id="KW-1185">Reference proteome</keyword>
<sequence>MLTTATLRVLTRSQGGQFRSYSSSLRTAKLPTSSIYRPQFGSKHGANFTPHNSKRSFSLSAIVDTAISHSESLLLNLHATTGLPWYLTIPLFAVAFSFVRLPSLVYLRHADQKMKKILPLLRASIAAQADSFARRIPHPGSLGISQHAKMVGNSVKGFEKGLRKEVGLQFWKLWAAQLAPLPIWLLGHEAVRRLCGGSPGLLSFLTLNWWKPETKPGSVDTVAQIHSVDGIDQAQGVVAQVLDPSLTTEGFLWFTDLTAADPFCALPFILSGMLLVRLRPWSGRMRKAIFGIQPAGDAVAPSISQKLMARTMFLLAICAGPITMNLPAGLQLYWISTFITTELQTRAIGGLMPATQTPRWTSRTPSLLIRPTRETPKMTASSEGRKPST</sequence>
<dbReference type="AlphaFoldDB" id="A0AAV9HQT8"/>
<comment type="caution">
    <text evidence="8">The sequence shown here is derived from an EMBL/GenBank/DDBJ whole genome shotgun (WGS) entry which is preliminary data.</text>
</comment>
<dbReference type="EMBL" id="MU864972">
    <property type="protein sequence ID" value="KAK4462455.1"/>
    <property type="molecule type" value="Genomic_DNA"/>
</dbReference>
<dbReference type="GO" id="GO:0033617">
    <property type="term" value="P:mitochondrial respiratory chain complex IV assembly"/>
    <property type="evidence" value="ECO:0007669"/>
    <property type="project" value="TreeGrafter"/>
</dbReference>
<feature type="compositionally biased region" description="Polar residues" evidence="6">
    <location>
        <begin position="354"/>
        <end position="365"/>
    </location>
</feature>
<evidence type="ECO:0000256" key="3">
    <source>
        <dbReference type="ARBA" id="ARBA00022692"/>
    </source>
</evidence>
<dbReference type="GO" id="GO:0032977">
    <property type="term" value="F:membrane insertase activity"/>
    <property type="evidence" value="ECO:0007669"/>
    <property type="project" value="InterPro"/>
</dbReference>
<keyword evidence="4 7" id="KW-1133">Transmembrane helix</keyword>
<evidence type="ECO:0000256" key="1">
    <source>
        <dbReference type="ARBA" id="ARBA00004141"/>
    </source>
</evidence>
<evidence type="ECO:0000256" key="2">
    <source>
        <dbReference type="ARBA" id="ARBA00009877"/>
    </source>
</evidence>
<dbReference type="PANTHER" id="PTHR12428">
    <property type="entry name" value="OXA1"/>
    <property type="match status" value="1"/>
</dbReference>
<dbReference type="GO" id="GO:0032979">
    <property type="term" value="P:protein insertion into mitochondrial inner membrane from matrix"/>
    <property type="evidence" value="ECO:0007669"/>
    <property type="project" value="TreeGrafter"/>
</dbReference>
<dbReference type="PANTHER" id="PTHR12428:SF65">
    <property type="entry name" value="CYTOCHROME C OXIDASE ASSEMBLY PROTEIN COX18, MITOCHONDRIAL"/>
    <property type="match status" value="1"/>
</dbReference>
<evidence type="ECO:0000256" key="4">
    <source>
        <dbReference type="ARBA" id="ARBA00022989"/>
    </source>
</evidence>
<evidence type="ECO:0000313" key="9">
    <source>
        <dbReference type="Proteomes" id="UP001321749"/>
    </source>
</evidence>
<feature type="transmembrane region" description="Helical" evidence="7">
    <location>
        <begin position="83"/>
        <end position="107"/>
    </location>
</feature>
<organism evidence="8 9">
    <name type="scientific">Cladorrhinum samala</name>
    <dbReference type="NCBI Taxonomy" id="585594"/>
    <lineage>
        <taxon>Eukaryota</taxon>
        <taxon>Fungi</taxon>
        <taxon>Dikarya</taxon>
        <taxon>Ascomycota</taxon>
        <taxon>Pezizomycotina</taxon>
        <taxon>Sordariomycetes</taxon>
        <taxon>Sordariomycetidae</taxon>
        <taxon>Sordariales</taxon>
        <taxon>Podosporaceae</taxon>
        <taxon>Cladorrhinum</taxon>
    </lineage>
</organism>